<gene>
    <name evidence="1" type="primary">NFATC3</name>
    <name evidence="1" type="ORF">GBF38_020179</name>
</gene>
<name>A0ACB7FDA3_NIBAL</name>
<proteinExistence type="predicted"/>
<evidence type="ECO:0000313" key="1">
    <source>
        <dbReference type="EMBL" id="KAG8012428.1"/>
    </source>
</evidence>
<evidence type="ECO:0000313" key="2">
    <source>
        <dbReference type="Proteomes" id="UP000805704"/>
    </source>
</evidence>
<protein>
    <submittedName>
        <fullName evidence="1">Nuclear factor of activated T-cells</fullName>
    </submittedName>
</protein>
<sequence length="134" mass="14366">MPPQISTISSQASSVSLQTFNIPVATSSGGPQREPSPSPSSRRAFVNPAEPQKDSLLASPGEVPSIKQEPEDSQPNLGSLGLQEITLDDVNEIIDRDIGSLSSSVQPDQFDQFDQYDWEHKSNDAALPFCGGPQ</sequence>
<comment type="caution">
    <text evidence="1">The sequence shown here is derived from an EMBL/GenBank/DDBJ whole genome shotgun (WGS) entry which is preliminary data.</text>
</comment>
<keyword evidence="2" id="KW-1185">Reference proteome</keyword>
<reference evidence="1" key="1">
    <citation type="submission" date="2020-04" db="EMBL/GenBank/DDBJ databases">
        <title>A chromosome-scale assembly and high-density genetic map of the yellow drum (Nibea albiflora) genome.</title>
        <authorList>
            <person name="Xu D."/>
            <person name="Zhang W."/>
            <person name="Chen R."/>
            <person name="Tan P."/>
            <person name="Wang L."/>
            <person name="Song H."/>
            <person name="Tian L."/>
            <person name="Zhu Q."/>
            <person name="Wang B."/>
        </authorList>
    </citation>
    <scope>NUCLEOTIDE SEQUENCE</scope>
    <source>
        <strain evidence="1">ZJHYS-2018</strain>
    </source>
</reference>
<accession>A0ACB7FDA3</accession>
<dbReference type="EMBL" id="CM024800">
    <property type="protein sequence ID" value="KAG8012428.1"/>
    <property type="molecule type" value="Genomic_DNA"/>
</dbReference>
<organism evidence="1 2">
    <name type="scientific">Nibea albiflora</name>
    <name type="common">Yellow drum</name>
    <name type="synonym">Corvina albiflora</name>
    <dbReference type="NCBI Taxonomy" id="240163"/>
    <lineage>
        <taxon>Eukaryota</taxon>
        <taxon>Metazoa</taxon>
        <taxon>Chordata</taxon>
        <taxon>Craniata</taxon>
        <taxon>Vertebrata</taxon>
        <taxon>Euteleostomi</taxon>
        <taxon>Actinopterygii</taxon>
        <taxon>Neopterygii</taxon>
        <taxon>Teleostei</taxon>
        <taxon>Neoteleostei</taxon>
        <taxon>Acanthomorphata</taxon>
        <taxon>Eupercaria</taxon>
        <taxon>Sciaenidae</taxon>
        <taxon>Nibea</taxon>
    </lineage>
</organism>
<dbReference type="Proteomes" id="UP000805704">
    <property type="component" value="Chromosome 12"/>
</dbReference>